<dbReference type="RefSeq" id="XP_008819178.1">
    <property type="nucleotide sequence ID" value="XM_008820956.1"/>
</dbReference>
<feature type="region of interest" description="Disordered" evidence="1">
    <location>
        <begin position="88"/>
        <end position="147"/>
    </location>
</feature>
<accession>W6ZY58</accession>
<dbReference type="VEuPathDB" id="PlasmoDB:C922_05385"/>
<gene>
    <name evidence="2" type="ORF">C922_05385</name>
</gene>
<dbReference type="AlphaFoldDB" id="W6ZY58"/>
<proteinExistence type="predicted"/>
<dbReference type="EMBL" id="KI965523">
    <property type="protein sequence ID" value="EUD64230.1"/>
    <property type="molecule type" value="Genomic_DNA"/>
</dbReference>
<evidence type="ECO:0000313" key="2">
    <source>
        <dbReference type="EMBL" id="EUD64230.1"/>
    </source>
</evidence>
<keyword evidence="3" id="KW-1185">Reference proteome</keyword>
<evidence type="ECO:0000313" key="3">
    <source>
        <dbReference type="Proteomes" id="UP000030640"/>
    </source>
</evidence>
<protein>
    <submittedName>
        <fullName evidence="2">Uncharacterized protein</fullName>
    </submittedName>
</protein>
<evidence type="ECO:0000256" key="1">
    <source>
        <dbReference type="SAM" id="MobiDB-lite"/>
    </source>
</evidence>
<dbReference type="GeneID" id="20040659"/>
<feature type="region of interest" description="Disordered" evidence="1">
    <location>
        <begin position="29"/>
        <end position="56"/>
    </location>
</feature>
<reference evidence="2 3" key="1">
    <citation type="submission" date="2013-02" db="EMBL/GenBank/DDBJ databases">
        <title>The Genome Sequence of Plasmodium inui San Antonio 1.</title>
        <authorList>
            <consortium name="The Broad Institute Genome Sequencing Platform"/>
            <consortium name="The Broad Institute Genome Sequencing Center for Infectious Disease"/>
            <person name="Neafsey D."/>
            <person name="Cheeseman I."/>
            <person name="Volkman S."/>
            <person name="Adams J."/>
            <person name="Walker B."/>
            <person name="Young S.K."/>
            <person name="Zeng Q."/>
            <person name="Gargeya S."/>
            <person name="Fitzgerald M."/>
            <person name="Haas B."/>
            <person name="Abouelleil A."/>
            <person name="Alvarado L."/>
            <person name="Arachchi H.M."/>
            <person name="Berlin A.M."/>
            <person name="Chapman S.B."/>
            <person name="Dewar J."/>
            <person name="Goldberg J."/>
            <person name="Griggs A."/>
            <person name="Gujja S."/>
            <person name="Hansen M."/>
            <person name="Howarth C."/>
            <person name="Imamovic A."/>
            <person name="Larimer J."/>
            <person name="McCowan C."/>
            <person name="Murphy C."/>
            <person name="Neiman D."/>
            <person name="Pearson M."/>
            <person name="Priest M."/>
            <person name="Roberts A."/>
            <person name="Saif S."/>
            <person name="Shea T."/>
            <person name="Sisk P."/>
            <person name="Sykes S."/>
            <person name="Wortman J."/>
            <person name="Nusbaum C."/>
            <person name="Birren B."/>
        </authorList>
    </citation>
    <scope>NUCLEOTIDE SEQUENCE [LARGE SCALE GENOMIC DNA]</scope>
    <source>
        <strain evidence="2 3">San Antonio 1</strain>
    </source>
</reference>
<name>W6ZY58_9APIC</name>
<feature type="compositionally biased region" description="Basic residues" evidence="1">
    <location>
        <begin position="33"/>
        <end position="49"/>
    </location>
</feature>
<organism evidence="2 3">
    <name type="scientific">Plasmodium inui San Antonio 1</name>
    <dbReference type="NCBI Taxonomy" id="1237626"/>
    <lineage>
        <taxon>Eukaryota</taxon>
        <taxon>Sar</taxon>
        <taxon>Alveolata</taxon>
        <taxon>Apicomplexa</taxon>
        <taxon>Aconoidasida</taxon>
        <taxon>Haemosporida</taxon>
        <taxon>Plasmodiidae</taxon>
        <taxon>Plasmodium</taxon>
        <taxon>Plasmodium (Plasmodium)</taxon>
    </lineage>
</organism>
<sequence>MHPEWLLQNDVTSRKIFPIIEAEEYLQKEETKKRRAARRRRKDLHKKNKERSSIFTMSPKTGIFIEKIPTKKISSRCAERGYIMIKEMTDRKTSSRSPGKKKHRYKRDYTEQYIQNTATEKYHPNAAERMSVHKKNDSQKNSFAVTS</sequence>
<dbReference type="Proteomes" id="UP000030640">
    <property type="component" value="Unassembled WGS sequence"/>
</dbReference>